<dbReference type="EMBL" id="FXBL01000004">
    <property type="protein sequence ID" value="SMH43689.1"/>
    <property type="molecule type" value="Genomic_DNA"/>
</dbReference>
<dbReference type="AlphaFoldDB" id="A0A1X7NZ31"/>
<dbReference type="RefSeq" id="WP_085464829.1">
    <property type="nucleotide sequence ID" value="NZ_FXBL01000004.1"/>
</dbReference>
<keyword evidence="1" id="KW-1133">Transmembrane helix</keyword>
<evidence type="ECO:0000313" key="3">
    <source>
        <dbReference type="Proteomes" id="UP000193083"/>
    </source>
</evidence>
<reference evidence="2 3" key="1">
    <citation type="submission" date="2017-04" db="EMBL/GenBank/DDBJ databases">
        <authorList>
            <person name="Afonso C.L."/>
            <person name="Miller P.J."/>
            <person name="Scott M.A."/>
            <person name="Spackman E."/>
            <person name="Goraichik I."/>
            <person name="Dimitrov K.M."/>
            <person name="Suarez D.L."/>
            <person name="Swayne D.E."/>
        </authorList>
    </citation>
    <scope>NUCLEOTIDE SEQUENCE [LARGE SCALE GENOMIC DNA]</scope>
    <source>
        <strain evidence="2 3">B5P</strain>
    </source>
</reference>
<protein>
    <submittedName>
        <fullName evidence="2">Transmembrane transcriptional regulator (Anti-sigma factor RsiW)</fullName>
    </submittedName>
</protein>
<keyword evidence="1 2" id="KW-0812">Transmembrane</keyword>
<gene>
    <name evidence="2" type="ORF">SAMN02982922_2938</name>
</gene>
<sequence>MTSEFTERDIHLALDGELPAERLRDFDAWLGANPDMKTKAARFDADRQRLQTALGAVAYEPVPAKLTQAILGDGSDLFGMRNWWRGAVAAGLLVAAAAGGYALGIAGGPSRIAGLPDPVAERAVTAHRIYSAEKLHVVEVGADQKDHLVGWLSKRVGTALTAPDLAPEGFSLVGGRLLPSGEKVAAQFMYQDYSGNRISLYVTQSAGTNETGFRLFENADARAFYWLDGGFGYAIAGAVPEATMEAVARAAYRQLLPSAAKG</sequence>
<name>A0A1X7NZ31_9HYPH</name>
<evidence type="ECO:0000313" key="2">
    <source>
        <dbReference type="EMBL" id="SMH43689.1"/>
    </source>
</evidence>
<dbReference type="Proteomes" id="UP000193083">
    <property type="component" value="Unassembled WGS sequence"/>
</dbReference>
<dbReference type="OrthoDB" id="7187254at2"/>
<evidence type="ECO:0000256" key="1">
    <source>
        <dbReference type="SAM" id="Phobius"/>
    </source>
</evidence>
<organism evidence="2 3">
    <name type="scientific">Mesorhizobium australicum</name>
    <dbReference type="NCBI Taxonomy" id="536018"/>
    <lineage>
        <taxon>Bacteria</taxon>
        <taxon>Pseudomonadati</taxon>
        <taxon>Pseudomonadota</taxon>
        <taxon>Alphaproteobacteria</taxon>
        <taxon>Hyphomicrobiales</taxon>
        <taxon>Phyllobacteriaceae</taxon>
        <taxon>Mesorhizobium</taxon>
    </lineage>
</organism>
<accession>A0A1X7NZ31</accession>
<feature type="transmembrane region" description="Helical" evidence="1">
    <location>
        <begin position="83"/>
        <end position="103"/>
    </location>
</feature>
<keyword evidence="3" id="KW-1185">Reference proteome</keyword>
<proteinExistence type="predicted"/>
<keyword evidence="1" id="KW-0472">Membrane</keyword>